<organism evidence="2 3">
    <name type="scientific">Piscinibacter sakaiensis</name>
    <name type="common">Ideonella sakaiensis</name>
    <dbReference type="NCBI Taxonomy" id="1547922"/>
    <lineage>
        <taxon>Bacteria</taxon>
        <taxon>Pseudomonadati</taxon>
        <taxon>Pseudomonadota</taxon>
        <taxon>Betaproteobacteria</taxon>
        <taxon>Burkholderiales</taxon>
        <taxon>Sphaerotilaceae</taxon>
        <taxon>Piscinibacter</taxon>
    </lineage>
</organism>
<dbReference type="RefSeq" id="WP_157548922.1">
    <property type="nucleotide sequence ID" value="NZ_BBYR01000036.1"/>
</dbReference>
<dbReference type="EMBL" id="BBYR01000036">
    <property type="protein sequence ID" value="GAP36537.1"/>
    <property type="molecule type" value="Genomic_DNA"/>
</dbReference>
<evidence type="ECO:0000256" key="1">
    <source>
        <dbReference type="SAM" id="Phobius"/>
    </source>
</evidence>
<feature type="transmembrane region" description="Helical" evidence="1">
    <location>
        <begin position="133"/>
        <end position="150"/>
    </location>
</feature>
<gene>
    <name evidence="2" type="ORF">ISF6_2377</name>
</gene>
<reference evidence="2 3" key="2">
    <citation type="journal article" date="2016" name="Science">
        <title>A bacterium that degrades and assimilates poly(ethylene terephthalate).</title>
        <authorList>
            <person name="Yoshida S."/>
            <person name="Hiraga K."/>
            <person name="Takehana T."/>
            <person name="Taniguchi I."/>
            <person name="Yamaji H."/>
            <person name="Maeda Y."/>
            <person name="Toyohara K."/>
            <person name="Miyamoto K."/>
            <person name="Kimura Y."/>
            <person name="Oda K."/>
        </authorList>
    </citation>
    <scope>NUCLEOTIDE SEQUENCE [LARGE SCALE GENOMIC DNA]</scope>
    <source>
        <strain evidence="3">NBRC 110686 / TISTR 2288 / 201-F6</strain>
    </source>
</reference>
<keyword evidence="1" id="KW-0812">Transmembrane</keyword>
<feature type="transmembrane region" description="Helical" evidence="1">
    <location>
        <begin position="12"/>
        <end position="34"/>
    </location>
</feature>
<keyword evidence="1" id="KW-1133">Transmembrane helix</keyword>
<dbReference type="AlphaFoldDB" id="A0A0K8P1J6"/>
<evidence type="ECO:0000313" key="2">
    <source>
        <dbReference type="EMBL" id="GAP36537.1"/>
    </source>
</evidence>
<dbReference type="OrthoDB" id="8225268at2"/>
<accession>A0A0K8P1J6</accession>
<reference evidence="3" key="1">
    <citation type="submission" date="2015-07" db="EMBL/GenBank/DDBJ databases">
        <title>Discovery of a poly(ethylene terephthalate assimilation.</title>
        <authorList>
            <person name="Yoshida S."/>
            <person name="Hiraga K."/>
            <person name="Takehana T."/>
            <person name="Taniguchi I."/>
            <person name="Yamaji H."/>
            <person name="Maeda Y."/>
            <person name="Toyohara K."/>
            <person name="Miyamoto K."/>
            <person name="Kimura Y."/>
            <person name="Oda K."/>
        </authorList>
    </citation>
    <scope>NUCLEOTIDE SEQUENCE [LARGE SCALE GENOMIC DNA]</scope>
    <source>
        <strain evidence="3">NBRC 110686 / TISTR 2288 / 201-F6</strain>
    </source>
</reference>
<keyword evidence="3" id="KW-1185">Reference proteome</keyword>
<feature type="transmembrane region" description="Helical" evidence="1">
    <location>
        <begin position="46"/>
        <end position="72"/>
    </location>
</feature>
<dbReference type="Proteomes" id="UP000037660">
    <property type="component" value="Unassembled WGS sequence"/>
</dbReference>
<proteinExistence type="predicted"/>
<name>A0A0K8P1J6_PISS1</name>
<evidence type="ECO:0000313" key="3">
    <source>
        <dbReference type="Proteomes" id="UP000037660"/>
    </source>
</evidence>
<dbReference type="STRING" id="1547922.ISF6_2377"/>
<dbReference type="PROSITE" id="PS51257">
    <property type="entry name" value="PROKAR_LIPOPROTEIN"/>
    <property type="match status" value="1"/>
</dbReference>
<comment type="caution">
    <text evidence="2">The sequence shown here is derived from an EMBL/GenBank/DDBJ whole genome shotgun (WGS) entry which is preliminary data.</text>
</comment>
<protein>
    <recommendedName>
        <fullName evidence="4">Transmembrane protein</fullName>
    </recommendedName>
</protein>
<feature type="transmembrane region" description="Helical" evidence="1">
    <location>
        <begin position="84"/>
        <end position="102"/>
    </location>
</feature>
<evidence type="ECO:0008006" key="4">
    <source>
        <dbReference type="Google" id="ProtNLM"/>
    </source>
</evidence>
<keyword evidence="1" id="KW-0472">Membrane</keyword>
<sequence length="162" mass="16699">MSRLLRQGSKVLHEVSSIGYGGALAACLVINLVADRASLPAFAAARAAYAAITQWVLLPSMAVVVVSGLVSLAATRGYIDAGWAWLKAALGISVFQASLVVVGSGRQQGEVMAAAAGGDAATLERLLRAETNTIAILIALSVANVVLAVWRPKFTKRAAAAR</sequence>